<evidence type="ECO:0000256" key="6">
    <source>
        <dbReference type="ARBA" id="ARBA00037281"/>
    </source>
</evidence>
<gene>
    <name evidence="11" type="ORF">D6T64_06410</name>
</gene>
<protein>
    <recommendedName>
        <fullName evidence="9">4,4'-diaponeurosporenoate glycosyltransferase</fullName>
    </recommendedName>
</protein>
<evidence type="ECO:0000256" key="2">
    <source>
        <dbReference type="ARBA" id="ARBA00022475"/>
    </source>
</evidence>
<dbReference type="Proteomes" id="UP000272015">
    <property type="component" value="Unassembled WGS sequence"/>
</dbReference>
<keyword evidence="3" id="KW-0328">Glycosyltransferase</keyword>
<reference evidence="11 12" key="1">
    <citation type="submission" date="2018-09" db="EMBL/GenBank/DDBJ databases">
        <title>Novel species of Cryobacterium.</title>
        <authorList>
            <person name="Liu Q."/>
            <person name="Xin Y.-H."/>
        </authorList>
    </citation>
    <scope>NUCLEOTIDE SEQUENCE [LARGE SCALE GENOMIC DNA]</scope>
    <source>
        <strain evidence="11 12">Hh39</strain>
    </source>
</reference>
<comment type="caution">
    <text evidence="11">The sequence shown here is derived from an EMBL/GenBank/DDBJ whole genome shotgun (WGS) entry which is preliminary data.</text>
</comment>
<name>A0A3A5MHD1_9MICO</name>
<dbReference type="GO" id="GO:0016757">
    <property type="term" value="F:glycosyltransferase activity"/>
    <property type="evidence" value="ECO:0007669"/>
    <property type="project" value="UniProtKB-KW"/>
</dbReference>
<dbReference type="AlphaFoldDB" id="A0A3A5MHD1"/>
<comment type="function">
    <text evidence="6">Catalyzes the glycosylation of 4,4'-diaponeurosporenoate, i.e. the esterification of glucose at the C1'' position with the carboxyl group of 4,4'-diaponeurosporenic acid, to form glycosyl-4,4'-diaponeurosporenoate. This is a step in the biosynthesis of staphyloxanthin, an orange pigment present in most staphylococci strains.</text>
</comment>
<comment type="subcellular location">
    <subcellularLocation>
        <location evidence="1">Cell membrane</location>
    </subcellularLocation>
</comment>
<proteinExistence type="inferred from homology"/>
<evidence type="ECO:0000256" key="3">
    <source>
        <dbReference type="ARBA" id="ARBA00022676"/>
    </source>
</evidence>
<evidence type="ECO:0000313" key="12">
    <source>
        <dbReference type="Proteomes" id="UP000272015"/>
    </source>
</evidence>
<dbReference type="PANTHER" id="PTHR43646:SF2">
    <property type="entry name" value="GLYCOSYLTRANSFERASE 2-LIKE DOMAIN-CONTAINING PROTEIN"/>
    <property type="match status" value="1"/>
</dbReference>
<keyword evidence="4 11" id="KW-0808">Transferase</keyword>
<dbReference type="Gene3D" id="3.90.550.10">
    <property type="entry name" value="Spore Coat Polysaccharide Biosynthesis Protein SpsA, Chain A"/>
    <property type="match status" value="1"/>
</dbReference>
<keyword evidence="5" id="KW-0472">Membrane</keyword>
<dbReference type="Pfam" id="PF00535">
    <property type="entry name" value="Glycos_transf_2"/>
    <property type="match status" value="1"/>
</dbReference>
<feature type="domain" description="Glycosyltransferase 2-like" evidence="10">
    <location>
        <begin position="64"/>
        <end position="186"/>
    </location>
</feature>
<evidence type="ECO:0000256" key="5">
    <source>
        <dbReference type="ARBA" id="ARBA00023136"/>
    </source>
</evidence>
<sequence length="343" mass="36935">MARAAVQPSLFRRGCHSQRAEVASPGIAGHPACALLGARARRAARRYRMSALTGSEPRLPHAAIVIAAHNESAVIARCLDALLPVVQSGDVQVIVVCNGCVDDTADIARRHAGVTVLELAVASKAAALRAGDRAAVIGPRIYLDADVVMTAAAAVEVVRSLQPGGALASRPPISFESTDAAWLVRRWYRVRAQLPSIHNVLWGAGTYALSEAGRARFEEFPDIVSDDLFIDQLIALHERVIVATDPVIVRTPRHAADLLKVLKRTYRTQSDVVTAPRLGTAPGPQAISGSQRAQLDDLLGLLRREPTRAFDIALYVALIATARVQARFRPGSVRWERDNSSRA</sequence>
<accession>A0A3A5MHD1</accession>
<comment type="pathway">
    <text evidence="7">Carotenoid biosynthesis; staphyloxanthin biosynthesis; staphyloxanthin from farnesyl diphosphate: step 4/5.</text>
</comment>
<evidence type="ECO:0000256" key="7">
    <source>
        <dbReference type="ARBA" id="ARBA00037904"/>
    </source>
</evidence>
<keyword evidence="2" id="KW-1003">Cell membrane</keyword>
<dbReference type="InterPro" id="IPR029044">
    <property type="entry name" value="Nucleotide-diphossugar_trans"/>
</dbReference>
<dbReference type="EMBL" id="QZVS01000071">
    <property type="protein sequence ID" value="RJT89590.1"/>
    <property type="molecule type" value="Genomic_DNA"/>
</dbReference>
<evidence type="ECO:0000256" key="1">
    <source>
        <dbReference type="ARBA" id="ARBA00004236"/>
    </source>
</evidence>
<evidence type="ECO:0000256" key="9">
    <source>
        <dbReference type="ARBA" id="ARBA00040345"/>
    </source>
</evidence>
<evidence type="ECO:0000259" key="10">
    <source>
        <dbReference type="Pfam" id="PF00535"/>
    </source>
</evidence>
<dbReference type="SUPFAM" id="SSF53448">
    <property type="entry name" value="Nucleotide-diphospho-sugar transferases"/>
    <property type="match status" value="1"/>
</dbReference>
<comment type="similarity">
    <text evidence="8">Belongs to the glycosyltransferase 2 family. CrtQ subfamily.</text>
</comment>
<dbReference type="PANTHER" id="PTHR43646">
    <property type="entry name" value="GLYCOSYLTRANSFERASE"/>
    <property type="match status" value="1"/>
</dbReference>
<keyword evidence="12" id="KW-1185">Reference proteome</keyword>
<evidence type="ECO:0000256" key="4">
    <source>
        <dbReference type="ARBA" id="ARBA00022679"/>
    </source>
</evidence>
<dbReference type="InterPro" id="IPR001173">
    <property type="entry name" value="Glyco_trans_2-like"/>
</dbReference>
<evidence type="ECO:0000313" key="11">
    <source>
        <dbReference type="EMBL" id="RJT89590.1"/>
    </source>
</evidence>
<organism evidence="11 12">
    <name type="scientific">Cryobacterium melibiosiphilum</name>
    <dbReference type="NCBI Taxonomy" id="995039"/>
    <lineage>
        <taxon>Bacteria</taxon>
        <taxon>Bacillati</taxon>
        <taxon>Actinomycetota</taxon>
        <taxon>Actinomycetes</taxon>
        <taxon>Micrococcales</taxon>
        <taxon>Microbacteriaceae</taxon>
        <taxon>Cryobacterium</taxon>
    </lineage>
</organism>
<dbReference type="GO" id="GO:0005886">
    <property type="term" value="C:plasma membrane"/>
    <property type="evidence" value="ECO:0007669"/>
    <property type="project" value="UniProtKB-SubCell"/>
</dbReference>
<evidence type="ECO:0000256" key="8">
    <source>
        <dbReference type="ARBA" id="ARBA00038120"/>
    </source>
</evidence>